<dbReference type="InterPro" id="IPR035992">
    <property type="entry name" value="Ricin_B-like_lectins"/>
</dbReference>
<organism evidence="2 3">
    <name type="scientific">Actinacidiphila cocklensis</name>
    <dbReference type="NCBI Taxonomy" id="887465"/>
    <lineage>
        <taxon>Bacteria</taxon>
        <taxon>Bacillati</taxon>
        <taxon>Actinomycetota</taxon>
        <taxon>Actinomycetes</taxon>
        <taxon>Kitasatosporales</taxon>
        <taxon>Streptomycetaceae</taxon>
        <taxon>Actinacidiphila</taxon>
    </lineage>
</organism>
<dbReference type="EMBL" id="CAJSLV010000050">
    <property type="protein sequence ID" value="CAG6393589.1"/>
    <property type="molecule type" value="Genomic_DNA"/>
</dbReference>
<dbReference type="SUPFAM" id="SSF50370">
    <property type="entry name" value="Ricin B-like lectins"/>
    <property type="match status" value="1"/>
</dbReference>
<comment type="caution">
    <text evidence="2">The sequence shown here is derived from an EMBL/GenBank/DDBJ whole genome shotgun (WGS) entry which is preliminary data.</text>
</comment>
<dbReference type="CDD" id="cd23415">
    <property type="entry name" value="beta-trefoil_Ricin_AH"/>
    <property type="match status" value="1"/>
</dbReference>
<dbReference type="Pfam" id="PF00652">
    <property type="entry name" value="Ricin_B_lectin"/>
    <property type="match status" value="1"/>
</dbReference>
<dbReference type="PROSITE" id="PS50231">
    <property type="entry name" value="RICIN_B_LECTIN"/>
    <property type="match status" value="1"/>
</dbReference>
<dbReference type="Gene3D" id="2.80.10.50">
    <property type="match status" value="1"/>
</dbReference>
<dbReference type="Proteomes" id="UP001152519">
    <property type="component" value="Unassembled WGS sequence"/>
</dbReference>
<accession>A0A9W4GQH4</accession>
<gene>
    <name evidence="2" type="ORF">SCOCK_210029</name>
</gene>
<dbReference type="AlphaFoldDB" id="A0A9W4GQH4"/>
<dbReference type="InterPro" id="IPR000772">
    <property type="entry name" value="Ricin_B_lectin"/>
</dbReference>
<evidence type="ECO:0000259" key="1">
    <source>
        <dbReference type="Pfam" id="PF00652"/>
    </source>
</evidence>
<evidence type="ECO:0000313" key="2">
    <source>
        <dbReference type="EMBL" id="CAG6393589.1"/>
    </source>
</evidence>
<feature type="domain" description="Ricin B lectin" evidence="1">
    <location>
        <begin position="30"/>
        <end position="106"/>
    </location>
</feature>
<protein>
    <recommendedName>
        <fullName evidence="1">Ricin B lectin domain-containing protein</fullName>
    </recommendedName>
</protein>
<name>A0A9W4GQH4_9ACTN</name>
<evidence type="ECO:0000313" key="3">
    <source>
        <dbReference type="Proteomes" id="UP001152519"/>
    </source>
</evidence>
<reference evidence="2" key="1">
    <citation type="submission" date="2021-05" db="EMBL/GenBank/DDBJ databases">
        <authorList>
            <person name="Arsene-Ploetze F."/>
        </authorList>
    </citation>
    <scope>NUCLEOTIDE SEQUENCE</scope>
    <source>
        <strain evidence="2">DSM 42138</strain>
    </source>
</reference>
<sequence>MLAAGISTLAPAADAQAATATYWHFENKYIGKCLTSGLFGSPTASVYMAPCDNSSFFQQWDWRGADGLTNQLQNRNTGQCLEVDTKHAAGNAVFAASCTWKDSQRWAFTAVQSDDGLKGYLTDAELGVDMVYLVLDNDDNVRGDIFDALTSPSYTSWVGWHS</sequence>
<proteinExistence type="predicted"/>
<keyword evidence="3" id="KW-1185">Reference proteome</keyword>